<organism evidence="2">
    <name type="scientific">uncultured bacterium contig00046</name>
    <dbReference type="NCBI Taxonomy" id="1181532"/>
    <lineage>
        <taxon>Bacteria</taxon>
        <taxon>environmental samples</taxon>
    </lineage>
</organism>
<accession>A0A806KMV2</accession>
<dbReference type="AlphaFoldDB" id="A0A806KMV2"/>
<reference evidence="2" key="1">
    <citation type="submission" date="2012-03" db="EMBL/GenBank/DDBJ databases">
        <title>Functional metagenomics reveals considerable lignocellulase gene clusters in the gut microbiome of a wood-feeding higher termite.</title>
        <authorList>
            <person name="Liu N."/>
        </authorList>
    </citation>
    <scope>NUCLEOTIDE SEQUENCE</scope>
</reference>
<name>A0A806KMV2_9BACT</name>
<dbReference type="Pfam" id="PF12762">
    <property type="entry name" value="DDE_Tnp_IS1595"/>
    <property type="match status" value="1"/>
</dbReference>
<protein>
    <submittedName>
        <fullName evidence="2">ISSpo8, transposase</fullName>
    </submittedName>
</protein>
<feature type="domain" description="ISXO2-like transposase" evidence="1">
    <location>
        <begin position="20"/>
        <end position="66"/>
    </location>
</feature>
<dbReference type="EMBL" id="JQ844170">
    <property type="protein sequence ID" value="AGS51758.1"/>
    <property type="molecule type" value="Genomic_DNA"/>
</dbReference>
<dbReference type="InterPro" id="IPR024445">
    <property type="entry name" value="Tnp_ISXO2-like"/>
</dbReference>
<proteinExistence type="predicted"/>
<sequence length="98" mass="11479">MYYPNTAIGVRSFLGKFPDEYVDGQKYTNTIESMWAVLKRAYHGIHHWMSKKHLQRYADELDFRHNEGNCRIPTMDRIGSLAAGCWGRRLTWKMLVAA</sequence>
<evidence type="ECO:0000259" key="1">
    <source>
        <dbReference type="Pfam" id="PF12762"/>
    </source>
</evidence>
<evidence type="ECO:0000313" key="2">
    <source>
        <dbReference type="EMBL" id="AGS51758.1"/>
    </source>
</evidence>